<comment type="caution">
    <text evidence="7">The sequence shown here is derived from an EMBL/GenBank/DDBJ whole genome shotgun (WGS) entry which is preliminary data.</text>
</comment>
<feature type="region of interest" description="Disordered" evidence="5">
    <location>
        <begin position="481"/>
        <end position="505"/>
    </location>
</feature>
<keyword evidence="2 4" id="KW-0560">Oxidoreductase</keyword>
<feature type="compositionally biased region" description="Low complexity" evidence="5">
    <location>
        <begin position="425"/>
        <end position="435"/>
    </location>
</feature>
<dbReference type="RefSeq" id="WP_380204691.1">
    <property type="nucleotide sequence ID" value="NZ_JBHTEK010000001.1"/>
</dbReference>
<dbReference type="SUPFAM" id="SSF52518">
    <property type="entry name" value="Thiamin diphosphate-binding fold (THDP-binding)"/>
    <property type="match status" value="1"/>
</dbReference>
<dbReference type="Gene3D" id="3.40.50.970">
    <property type="match status" value="1"/>
</dbReference>
<name>A0ABW2UAR5_9BACT</name>
<dbReference type="Proteomes" id="UP001596513">
    <property type="component" value="Unassembled WGS sequence"/>
</dbReference>
<dbReference type="PANTHER" id="PTHR43380:SF1">
    <property type="entry name" value="2-OXOISOVALERATE DEHYDROGENASE SUBUNIT ALPHA, MITOCHONDRIAL"/>
    <property type="match status" value="1"/>
</dbReference>
<dbReference type="EMBL" id="JBHTEK010000001">
    <property type="protein sequence ID" value="MFC7669176.1"/>
    <property type="molecule type" value="Genomic_DNA"/>
</dbReference>
<evidence type="ECO:0000256" key="3">
    <source>
        <dbReference type="ARBA" id="ARBA00023052"/>
    </source>
</evidence>
<feature type="domain" description="Dehydrogenase E1 component" evidence="6">
    <location>
        <begin position="45"/>
        <end position="355"/>
    </location>
</feature>
<dbReference type="InterPro" id="IPR050771">
    <property type="entry name" value="Alpha-ketoacid_DH_E1_comp"/>
</dbReference>
<protein>
    <recommendedName>
        <fullName evidence="4">2-oxoisovalerate dehydrogenase subunit alpha</fullName>
        <ecNumber evidence="4">1.2.4.4</ecNumber>
    </recommendedName>
    <alternativeName>
        <fullName evidence="4">Branched-chain alpha-keto acid dehydrogenase E1 component alpha chain</fullName>
    </alternativeName>
</protein>
<evidence type="ECO:0000313" key="8">
    <source>
        <dbReference type="Proteomes" id="UP001596513"/>
    </source>
</evidence>
<evidence type="ECO:0000256" key="2">
    <source>
        <dbReference type="ARBA" id="ARBA00023002"/>
    </source>
</evidence>
<sequence length="505" mass="55362">MPTAETALPALSAPLSKVDFLDDYRLAWESRLASLAGRKEVFMGKAKFGIFGDGKEVPQLAMARAFQNGDFRAGYYRDQTFMVAIGQLTWQQYFAQLYANPDVEAEPATGGRAMNGHFATRMLDDDGNLTDLTKTKNSSADVSPTASQMPRLLGMAYASKLFRQNPELHQFTALSNKGNEVAFGTIGNASTSEGMFFEALNAAGVLQVPMLVSVWDDHYGISVPAEYQTTKQSISEIMAGLQRDGEGQQGFEIYAVRGWDYAGLIDTYQRAAAVCREQHVPVLIHVTELTQPQGHSTSGSHERYKSKERLQWEEAHDCLHKLREWLLAEGHATEIELDEIEKAAAVTIKTARTTAWADFFDAIKAERDEAVVLLDQLVADTGTENTLHEMVEQAQGEPHADSGRHCADHAPRPAPRAQRKAQLWPPQRAAPPRAACSPKTPTAITPTCSAKASSLLATSKKCPPPSRPTPRWWTPARCCRPASMPTSSATPASSPSAKTWARLAM</sequence>
<dbReference type="EC" id="1.2.4.4" evidence="4"/>
<dbReference type="Pfam" id="PF00676">
    <property type="entry name" value="E1_dh"/>
    <property type="match status" value="1"/>
</dbReference>
<evidence type="ECO:0000256" key="4">
    <source>
        <dbReference type="RuleBase" id="RU365014"/>
    </source>
</evidence>
<evidence type="ECO:0000256" key="1">
    <source>
        <dbReference type="ARBA" id="ARBA00001964"/>
    </source>
</evidence>
<comment type="similarity">
    <text evidence="4">Belongs to the BCKDHA family.</text>
</comment>
<keyword evidence="3 4" id="KW-0786">Thiamine pyrophosphate</keyword>
<dbReference type="InterPro" id="IPR029061">
    <property type="entry name" value="THDP-binding"/>
</dbReference>
<comment type="function">
    <text evidence="4">The branched-chain alpha-keto dehydrogenase complex catalyzes the overall conversion of alpha-keto acids to acyl-CoA and CO(2). It contains multiple copies of three enzymatic components: branched-chain alpha-keto acid decarboxylase (E1), lipoamide acyltransferase (E2) and lipoamide dehydrogenase (E3).</text>
</comment>
<feature type="compositionally biased region" description="Basic and acidic residues" evidence="5">
    <location>
        <begin position="398"/>
        <end position="411"/>
    </location>
</feature>
<evidence type="ECO:0000256" key="5">
    <source>
        <dbReference type="SAM" id="MobiDB-lite"/>
    </source>
</evidence>
<accession>A0ABW2UAR5</accession>
<evidence type="ECO:0000313" key="7">
    <source>
        <dbReference type="EMBL" id="MFC7669176.1"/>
    </source>
</evidence>
<proteinExistence type="inferred from homology"/>
<comment type="catalytic activity">
    <reaction evidence="4">
        <text>N(6)-[(R)-lipoyl]-L-lysyl-[protein] + 3-methyl-2-oxobutanoate + H(+) = N(6)-[(R)-S(8)-2-methylpropanoyldihydrolipoyl]-L-lysyl-[protein] + CO2</text>
        <dbReference type="Rhea" id="RHEA:13457"/>
        <dbReference type="Rhea" id="RHEA-COMP:10474"/>
        <dbReference type="Rhea" id="RHEA-COMP:10497"/>
        <dbReference type="ChEBI" id="CHEBI:11851"/>
        <dbReference type="ChEBI" id="CHEBI:15378"/>
        <dbReference type="ChEBI" id="CHEBI:16526"/>
        <dbReference type="ChEBI" id="CHEBI:83099"/>
        <dbReference type="ChEBI" id="CHEBI:83142"/>
        <dbReference type="EC" id="1.2.4.4"/>
    </reaction>
</comment>
<dbReference type="CDD" id="cd02000">
    <property type="entry name" value="TPP_E1_PDC_ADC_BCADC"/>
    <property type="match status" value="1"/>
</dbReference>
<evidence type="ECO:0000259" key="6">
    <source>
        <dbReference type="Pfam" id="PF00676"/>
    </source>
</evidence>
<reference evidence="8" key="1">
    <citation type="journal article" date="2019" name="Int. J. Syst. Evol. Microbiol.">
        <title>The Global Catalogue of Microorganisms (GCM) 10K type strain sequencing project: providing services to taxonomists for standard genome sequencing and annotation.</title>
        <authorList>
            <consortium name="The Broad Institute Genomics Platform"/>
            <consortium name="The Broad Institute Genome Sequencing Center for Infectious Disease"/>
            <person name="Wu L."/>
            <person name="Ma J."/>
        </authorList>
    </citation>
    <scope>NUCLEOTIDE SEQUENCE [LARGE SCALE GENOMIC DNA]</scope>
    <source>
        <strain evidence="8">JCM 19635</strain>
    </source>
</reference>
<comment type="cofactor">
    <cofactor evidence="1 4">
        <name>thiamine diphosphate</name>
        <dbReference type="ChEBI" id="CHEBI:58937"/>
    </cofactor>
</comment>
<keyword evidence="8" id="KW-1185">Reference proteome</keyword>
<dbReference type="InterPro" id="IPR001017">
    <property type="entry name" value="DH_E1"/>
</dbReference>
<feature type="compositionally biased region" description="Low complexity" evidence="5">
    <location>
        <begin position="481"/>
        <end position="497"/>
    </location>
</feature>
<gene>
    <name evidence="7" type="ORF">ACFQT0_18820</name>
</gene>
<feature type="region of interest" description="Disordered" evidence="5">
    <location>
        <begin position="395"/>
        <end position="442"/>
    </location>
</feature>
<dbReference type="PANTHER" id="PTHR43380">
    <property type="entry name" value="2-OXOISOVALERATE DEHYDROGENASE SUBUNIT ALPHA, MITOCHONDRIAL"/>
    <property type="match status" value="1"/>
</dbReference>
<organism evidence="7 8">
    <name type="scientific">Hymenobacter humi</name>
    <dbReference type="NCBI Taxonomy" id="1411620"/>
    <lineage>
        <taxon>Bacteria</taxon>
        <taxon>Pseudomonadati</taxon>
        <taxon>Bacteroidota</taxon>
        <taxon>Cytophagia</taxon>
        <taxon>Cytophagales</taxon>
        <taxon>Hymenobacteraceae</taxon>
        <taxon>Hymenobacter</taxon>
    </lineage>
</organism>